<reference evidence="10 11" key="1">
    <citation type="journal article" date="2011" name="Genome Res.">
        <title>Phylogeny-wide analysis of social amoeba genomes highlights ancient origins for complex intercellular communication.</title>
        <authorList>
            <person name="Heidel A.J."/>
            <person name="Lawal H.M."/>
            <person name="Felder M."/>
            <person name="Schilde C."/>
            <person name="Helps N.R."/>
            <person name="Tunggal B."/>
            <person name="Rivero F."/>
            <person name="John U."/>
            <person name="Schleicher M."/>
            <person name="Eichinger L."/>
            <person name="Platzer M."/>
            <person name="Noegel A.A."/>
            <person name="Schaap P."/>
            <person name="Gloeckner G."/>
        </authorList>
    </citation>
    <scope>NUCLEOTIDE SEQUENCE [LARGE SCALE GENOMIC DNA]</scope>
    <source>
        <strain evidence="11">ATCC 26659 / Pp 5 / PN500</strain>
    </source>
</reference>
<sequence>MSKLPDYYKILEIEINADSESIKKAYKRMALKYHPDRNRGGTKEKDSEETFKLVSEAYAVLSDTDKRREYDAAIRGGSFNVGVGGGVGGMGGFDEMRFHRHPMNPDEVFSMFNQFFSKPFSAHHHHHHTPFSSFHGAGGPPPPPQQVDPFASPFFDSFFNGGPSSRSPFSAHHNSHHNSQHHHNHQNFHNNNLNNSRHNIHVDDEDDIENLTGSPGGGSSSSSSSNGNHSMNGLPTRIYHKLSLFLSFKETVYGTERQIHFPIKIECGHCLGTGSSTKQREFTTCQRCNGNGRVTNFLLAFACDVCNGQGVILKNTCNYCHGDGLISQQYEDSILIPAGISNGSTAKSLTFDEHDVQIKFSVEQHPFFQREGNNVVISVPLSTTQAMFGCKIDVPTIYGKNIQINVPPYESQSKYGLVVHRHGFKDPDGQKVGDMICNFKPEFPTLSNLTPREKELIKGKNLYIPFSIDIHSLFNFY</sequence>
<dbReference type="EMBL" id="ADBJ01000047">
    <property type="protein sequence ID" value="EFA76295.1"/>
    <property type="molecule type" value="Genomic_DNA"/>
</dbReference>
<dbReference type="GO" id="GO:0005524">
    <property type="term" value="F:ATP binding"/>
    <property type="evidence" value="ECO:0007669"/>
    <property type="project" value="InterPro"/>
</dbReference>
<dbReference type="SMART" id="SM00271">
    <property type="entry name" value="DnaJ"/>
    <property type="match status" value="1"/>
</dbReference>
<dbReference type="InterPro" id="IPR002939">
    <property type="entry name" value="DnaJ_C"/>
</dbReference>
<dbReference type="AlphaFoldDB" id="D3BQ75"/>
<dbReference type="InParanoid" id="D3BQ75"/>
<dbReference type="FunCoup" id="D3BQ75">
    <property type="interactions" value="421"/>
</dbReference>
<dbReference type="SUPFAM" id="SSF46565">
    <property type="entry name" value="Chaperone J-domain"/>
    <property type="match status" value="1"/>
</dbReference>
<feature type="zinc finger region" description="CR-type" evidence="6">
    <location>
        <begin position="254"/>
        <end position="329"/>
    </location>
</feature>
<dbReference type="InterPro" id="IPR051938">
    <property type="entry name" value="Apopto_cytoskel_mod"/>
</dbReference>
<dbReference type="CDD" id="cd10747">
    <property type="entry name" value="DnaJ_C"/>
    <property type="match status" value="1"/>
</dbReference>
<comment type="caution">
    <text evidence="10">The sequence shown here is derived from an EMBL/GenBank/DDBJ whole genome shotgun (WGS) entry which is preliminary data.</text>
</comment>
<dbReference type="Pfam" id="PF00684">
    <property type="entry name" value="DnaJ_CXXCXGXG"/>
    <property type="match status" value="1"/>
</dbReference>
<evidence type="ECO:0000256" key="7">
    <source>
        <dbReference type="SAM" id="MobiDB-lite"/>
    </source>
</evidence>
<dbReference type="Proteomes" id="UP000001396">
    <property type="component" value="Unassembled WGS sequence"/>
</dbReference>
<dbReference type="PROSITE" id="PS50076">
    <property type="entry name" value="DNAJ_2"/>
    <property type="match status" value="1"/>
</dbReference>
<evidence type="ECO:0000256" key="1">
    <source>
        <dbReference type="ARBA" id="ARBA00022723"/>
    </source>
</evidence>
<accession>D3BQ75</accession>
<evidence type="ECO:0000313" key="10">
    <source>
        <dbReference type="EMBL" id="EFA76295.1"/>
    </source>
</evidence>
<evidence type="ECO:0000259" key="9">
    <source>
        <dbReference type="PROSITE" id="PS51188"/>
    </source>
</evidence>
<evidence type="ECO:0000256" key="3">
    <source>
        <dbReference type="ARBA" id="ARBA00022771"/>
    </source>
</evidence>
<dbReference type="GeneID" id="31365529"/>
<proteinExistence type="inferred from homology"/>
<dbReference type="PRINTS" id="PR00625">
    <property type="entry name" value="JDOMAIN"/>
</dbReference>
<keyword evidence="3 6" id="KW-0863">Zinc-finger</keyword>
<dbReference type="GO" id="GO:0031072">
    <property type="term" value="F:heat shock protein binding"/>
    <property type="evidence" value="ECO:0007669"/>
    <property type="project" value="InterPro"/>
</dbReference>
<keyword evidence="1 6" id="KW-0479">Metal-binding</keyword>
<dbReference type="SUPFAM" id="SSF57938">
    <property type="entry name" value="DnaJ/Hsp40 cysteine-rich domain"/>
    <property type="match status" value="1"/>
</dbReference>
<dbReference type="PROSITE" id="PS00636">
    <property type="entry name" value="DNAJ_1"/>
    <property type="match status" value="1"/>
</dbReference>
<dbReference type="STRING" id="670386.D3BQ75"/>
<dbReference type="InterPro" id="IPR036869">
    <property type="entry name" value="J_dom_sf"/>
</dbReference>
<feature type="domain" description="J" evidence="8">
    <location>
        <begin position="6"/>
        <end position="74"/>
    </location>
</feature>
<feature type="compositionally biased region" description="Low complexity" evidence="7">
    <location>
        <begin position="220"/>
        <end position="232"/>
    </location>
</feature>
<feature type="compositionally biased region" description="Low complexity" evidence="7">
    <location>
        <begin position="187"/>
        <end position="197"/>
    </location>
</feature>
<dbReference type="InterPro" id="IPR001305">
    <property type="entry name" value="HSP_DnaJ_Cys-rich_dom"/>
</dbReference>
<evidence type="ECO:0000256" key="6">
    <source>
        <dbReference type="PROSITE-ProRule" id="PRU00546"/>
    </source>
</evidence>
<dbReference type="InterPro" id="IPR008971">
    <property type="entry name" value="HSP40/DnaJ_pept-bd"/>
</dbReference>
<dbReference type="InterPro" id="IPR036410">
    <property type="entry name" value="HSP_DnaJ_Cys-rich_dom_sf"/>
</dbReference>
<evidence type="ECO:0000256" key="2">
    <source>
        <dbReference type="ARBA" id="ARBA00022737"/>
    </source>
</evidence>
<evidence type="ECO:0000259" key="8">
    <source>
        <dbReference type="PROSITE" id="PS50076"/>
    </source>
</evidence>
<name>D3BQ75_HETP5</name>
<evidence type="ECO:0000313" key="11">
    <source>
        <dbReference type="Proteomes" id="UP000001396"/>
    </source>
</evidence>
<keyword evidence="5" id="KW-0143">Chaperone</keyword>
<feature type="domain" description="CR-type" evidence="9">
    <location>
        <begin position="254"/>
        <end position="329"/>
    </location>
</feature>
<feature type="region of interest" description="Disordered" evidence="7">
    <location>
        <begin position="165"/>
        <end position="232"/>
    </location>
</feature>
<organism evidence="10 11">
    <name type="scientific">Heterostelium pallidum (strain ATCC 26659 / Pp 5 / PN500)</name>
    <name type="common">Cellular slime mold</name>
    <name type="synonym">Polysphondylium pallidum</name>
    <dbReference type="NCBI Taxonomy" id="670386"/>
    <lineage>
        <taxon>Eukaryota</taxon>
        <taxon>Amoebozoa</taxon>
        <taxon>Evosea</taxon>
        <taxon>Eumycetozoa</taxon>
        <taxon>Dictyostelia</taxon>
        <taxon>Acytosteliales</taxon>
        <taxon>Acytosteliaceae</taxon>
        <taxon>Heterostelium</taxon>
    </lineage>
</organism>
<dbReference type="CDD" id="cd10719">
    <property type="entry name" value="DnaJ_zf"/>
    <property type="match status" value="1"/>
</dbReference>
<evidence type="ECO:0000256" key="4">
    <source>
        <dbReference type="ARBA" id="ARBA00022833"/>
    </source>
</evidence>
<feature type="region of interest" description="Disordered" evidence="7">
    <location>
        <begin position="126"/>
        <end position="152"/>
    </location>
</feature>
<dbReference type="Gene3D" id="2.10.230.10">
    <property type="entry name" value="Heat shock protein DnaJ, cysteine-rich domain"/>
    <property type="match status" value="1"/>
</dbReference>
<dbReference type="Gene3D" id="2.60.260.20">
    <property type="entry name" value="Urease metallochaperone UreE, N-terminal domain"/>
    <property type="match status" value="2"/>
</dbReference>
<dbReference type="GO" id="GO:0008270">
    <property type="term" value="F:zinc ion binding"/>
    <property type="evidence" value="ECO:0007669"/>
    <property type="project" value="UniProtKB-KW"/>
</dbReference>
<dbReference type="HAMAP" id="MF_01152">
    <property type="entry name" value="DnaJ"/>
    <property type="match status" value="1"/>
</dbReference>
<dbReference type="InterPro" id="IPR012724">
    <property type="entry name" value="DnaJ"/>
</dbReference>
<keyword evidence="11" id="KW-1185">Reference proteome</keyword>
<dbReference type="RefSeq" id="XP_020428427.1">
    <property type="nucleotide sequence ID" value="XM_020580842.1"/>
</dbReference>
<dbReference type="GO" id="GO:0009408">
    <property type="term" value="P:response to heat"/>
    <property type="evidence" value="ECO:0007669"/>
    <property type="project" value="InterPro"/>
</dbReference>
<dbReference type="GO" id="GO:0006457">
    <property type="term" value="P:protein folding"/>
    <property type="evidence" value="ECO:0007669"/>
    <property type="project" value="InterPro"/>
</dbReference>
<dbReference type="CDD" id="cd06257">
    <property type="entry name" value="DnaJ"/>
    <property type="match status" value="1"/>
</dbReference>
<dbReference type="Gene3D" id="1.10.287.110">
    <property type="entry name" value="DnaJ domain"/>
    <property type="match status" value="1"/>
</dbReference>
<protein>
    <submittedName>
        <fullName evidence="10">Uncharacterized protein</fullName>
    </submittedName>
</protein>
<dbReference type="InterPro" id="IPR018253">
    <property type="entry name" value="DnaJ_domain_CS"/>
</dbReference>
<dbReference type="SUPFAM" id="SSF49493">
    <property type="entry name" value="HSP40/DnaJ peptide-binding domain"/>
    <property type="match status" value="1"/>
</dbReference>
<dbReference type="Pfam" id="PF00226">
    <property type="entry name" value="DnaJ"/>
    <property type="match status" value="1"/>
</dbReference>
<keyword evidence="2" id="KW-0677">Repeat</keyword>
<dbReference type="PANTHER" id="PTHR44145">
    <property type="entry name" value="DNAJ HOMOLOG SUBFAMILY A MEMBER 3, MITOCHONDRIAL"/>
    <property type="match status" value="1"/>
</dbReference>
<dbReference type="PROSITE" id="PS51188">
    <property type="entry name" value="ZF_CR"/>
    <property type="match status" value="1"/>
</dbReference>
<dbReference type="InterPro" id="IPR001623">
    <property type="entry name" value="DnaJ_domain"/>
</dbReference>
<dbReference type="GO" id="GO:0051082">
    <property type="term" value="F:unfolded protein binding"/>
    <property type="evidence" value="ECO:0007669"/>
    <property type="project" value="InterPro"/>
</dbReference>
<dbReference type="OMA" id="QAMFGCK"/>
<gene>
    <name evidence="10" type="ORF">PPL_10058</name>
</gene>
<keyword evidence="4 6" id="KW-0862">Zinc</keyword>
<feature type="compositionally biased region" description="Basic residues" evidence="7">
    <location>
        <begin position="173"/>
        <end position="186"/>
    </location>
</feature>
<dbReference type="Pfam" id="PF01556">
    <property type="entry name" value="DnaJ_C"/>
    <property type="match status" value="1"/>
</dbReference>
<evidence type="ECO:0000256" key="5">
    <source>
        <dbReference type="ARBA" id="ARBA00023186"/>
    </source>
</evidence>
<dbReference type="PANTHER" id="PTHR44145:SF3">
    <property type="entry name" value="DNAJ HOMOLOG SUBFAMILY A MEMBER 3, MITOCHONDRIAL"/>
    <property type="match status" value="1"/>
</dbReference>